<dbReference type="Gene3D" id="3.40.50.720">
    <property type="entry name" value="NAD(P)-binding Rossmann-like Domain"/>
    <property type="match status" value="1"/>
</dbReference>
<name>A0ABV8LNC7_9ACTN</name>
<dbReference type="EMBL" id="JBHSAY010000008">
    <property type="protein sequence ID" value="MFC4131817.1"/>
    <property type="molecule type" value="Genomic_DNA"/>
</dbReference>
<evidence type="ECO:0000313" key="3">
    <source>
        <dbReference type="EMBL" id="MFC4131817.1"/>
    </source>
</evidence>
<proteinExistence type="inferred from homology"/>
<evidence type="ECO:0000313" key="4">
    <source>
        <dbReference type="Proteomes" id="UP001595816"/>
    </source>
</evidence>
<gene>
    <name evidence="3" type="ORF">ACFOZ4_14505</name>
</gene>
<reference evidence="4" key="1">
    <citation type="journal article" date="2019" name="Int. J. Syst. Evol. Microbiol.">
        <title>The Global Catalogue of Microorganisms (GCM) 10K type strain sequencing project: providing services to taxonomists for standard genome sequencing and annotation.</title>
        <authorList>
            <consortium name="The Broad Institute Genomics Platform"/>
            <consortium name="The Broad Institute Genome Sequencing Center for Infectious Disease"/>
            <person name="Wu L."/>
            <person name="Ma J."/>
        </authorList>
    </citation>
    <scope>NUCLEOTIDE SEQUENCE [LARGE SCALE GENOMIC DNA]</scope>
    <source>
        <strain evidence="4">CGMCC 4.7289</strain>
    </source>
</reference>
<keyword evidence="4" id="KW-1185">Reference proteome</keyword>
<dbReference type="InterPro" id="IPR001509">
    <property type="entry name" value="Epimerase_deHydtase"/>
</dbReference>
<comment type="similarity">
    <text evidence="1">Belongs to the NAD(P)-dependent epimerase/dehydratase family.</text>
</comment>
<dbReference type="PANTHER" id="PTHR43000">
    <property type="entry name" value="DTDP-D-GLUCOSE 4,6-DEHYDRATASE-RELATED"/>
    <property type="match status" value="1"/>
</dbReference>
<feature type="domain" description="NAD-dependent epimerase/dehydratase" evidence="2">
    <location>
        <begin position="2"/>
        <end position="162"/>
    </location>
</feature>
<organism evidence="3 4">
    <name type="scientific">Hamadaea flava</name>
    <dbReference type="NCBI Taxonomy" id="1742688"/>
    <lineage>
        <taxon>Bacteria</taxon>
        <taxon>Bacillati</taxon>
        <taxon>Actinomycetota</taxon>
        <taxon>Actinomycetes</taxon>
        <taxon>Micromonosporales</taxon>
        <taxon>Micromonosporaceae</taxon>
        <taxon>Hamadaea</taxon>
    </lineage>
</organism>
<dbReference type="InterPro" id="IPR036291">
    <property type="entry name" value="NAD(P)-bd_dom_sf"/>
</dbReference>
<evidence type="ECO:0000259" key="2">
    <source>
        <dbReference type="Pfam" id="PF01370"/>
    </source>
</evidence>
<sequence>MADRHPDAVVFAAGVSSVSAVGEGEFAREAELLYSVLRSCVAHGRRIVYFSTSSSSMYGGQGSTGRERDPVYPTNPYGRHKLALEGVVTASGADHLLLRLSHTIGVGQPPHQLLPALVRQIAAGHIQVFRGAHRDLIDVADVVTIVDSLLKSCVVNEVVNVATGVGVPVEEVLDHVESRLRPDRPVVREYVDRPNRHEVSIEKLRRLVPAVDGMRFGPDYFRPVIDRYLESTVVQS</sequence>
<dbReference type="SUPFAM" id="SSF51735">
    <property type="entry name" value="NAD(P)-binding Rossmann-fold domains"/>
    <property type="match status" value="1"/>
</dbReference>
<dbReference type="Proteomes" id="UP001595816">
    <property type="component" value="Unassembled WGS sequence"/>
</dbReference>
<comment type="caution">
    <text evidence="3">The sequence shown here is derived from an EMBL/GenBank/DDBJ whole genome shotgun (WGS) entry which is preliminary data.</text>
</comment>
<dbReference type="RefSeq" id="WP_308197844.1">
    <property type="nucleotide sequence ID" value="NZ_JAMZDZ010000001.1"/>
</dbReference>
<accession>A0ABV8LNC7</accession>
<dbReference type="Pfam" id="PF01370">
    <property type="entry name" value="Epimerase"/>
    <property type="match status" value="1"/>
</dbReference>
<protein>
    <submittedName>
        <fullName evidence="3">NAD-dependent epimerase/dehydratase family protein</fullName>
    </submittedName>
</protein>
<evidence type="ECO:0000256" key="1">
    <source>
        <dbReference type="ARBA" id="ARBA00007637"/>
    </source>
</evidence>